<dbReference type="InterPro" id="IPR011335">
    <property type="entry name" value="Restrct_endonuc-II-like"/>
</dbReference>
<dbReference type="Pfam" id="PF05685">
    <property type="entry name" value="Uma2"/>
    <property type="match status" value="1"/>
</dbReference>
<dbReference type="PANTHER" id="PTHR33352">
    <property type="entry name" value="SLR1095 PROTEIN"/>
    <property type="match status" value="1"/>
</dbReference>
<feature type="region of interest" description="Disordered" evidence="1">
    <location>
        <begin position="160"/>
        <end position="180"/>
    </location>
</feature>
<dbReference type="InterPro" id="IPR012296">
    <property type="entry name" value="Nuclease_put_TT1808"/>
</dbReference>
<dbReference type="InterPro" id="IPR008538">
    <property type="entry name" value="Uma2"/>
</dbReference>
<sequence length="380" mass="43808">MDAAVIRERTQAVPNGRVGELPPDADPTMTHAAREKRAAWRLEHLDAWFRGLEELDHHDPEYEYDVAHEYEYDWTTDPDYGVDGVDLCEFDEDGVIILPDPRAGRIQYLMCDTACDALGNRVEIETHVHYRPPGAGRGERRRRVKRVRPDLMVLPSALELPPEEDLDPDDKPDRALRLHEGDPPPELVLEILSEGGAQWDLDEKLRLYADLGVVEYLVYDLGGKRTPGSKVELLVFRLTDGAYRGLDPDPALSASDGEVDAYWSDVFGTHIRMQPDRWRPRFQWYDPVQGRWRDRETDEQHRIRAEGREEERVAAAVNVMREFLESKLAPAHLDRIEAVWRRDGPPADAFRRIRAVQRTPDAWRSLLRIPDDDLGSERMQ</sequence>
<evidence type="ECO:0000256" key="1">
    <source>
        <dbReference type="SAM" id="MobiDB-lite"/>
    </source>
</evidence>
<gene>
    <name evidence="3" type="ORF">F4Y08_08975</name>
</gene>
<dbReference type="EMBL" id="VXPY01000062">
    <property type="protein sequence ID" value="MYD90449.1"/>
    <property type="molecule type" value="Genomic_DNA"/>
</dbReference>
<comment type="caution">
    <text evidence="3">The sequence shown here is derived from an EMBL/GenBank/DDBJ whole genome shotgun (WGS) entry which is preliminary data.</text>
</comment>
<feature type="domain" description="Putative restriction endonuclease" evidence="2">
    <location>
        <begin position="146"/>
        <end position="247"/>
    </location>
</feature>
<name>A0A6B1DRX4_9CHLR</name>
<dbReference type="SUPFAM" id="SSF52980">
    <property type="entry name" value="Restriction endonuclease-like"/>
    <property type="match status" value="1"/>
</dbReference>
<reference evidence="3" key="1">
    <citation type="submission" date="2019-09" db="EMBL/GenBank/DDBJ databases">
        <title>Characterisation of the sponge microbiome using genome-centric metagenomics.</title>
        <authorList>
            <person name="Engelberts J.P."/>
            <person name="Robbins S.J."/>
            <person name="De Goeij J.M."/>
            <person name="Aranda M."/>
            <person name="Bell S.C."/>
            <person name="Webster N.S."/>
        </authorList>
    </citation>
    <scope>NUCLEOTIDE SEQUENCE</scope>
    <source>
        <strain evidence="3">SB0662_bin_9</strain>
    </source>
</reference>
<accession>A0A6B1DRX4</accession>
<proteinExistence type="predicted"/>
<feature type="compositionally biased region" description="Basic and acidic residues" evidence="1">
    <location>
        <begin position="169"/>
        <end position="180"/>
    </location>
</feature>
<protein>
    <recommendedName>
        <fullName evidence="2">Putative restriction endonuclease domain-containing protein</fullName>
    </recommendedName>
</protein>
<evidence type="ECO:0000313" key="3">
    <source>
        <dbReference type="EMBL" id="MYD90449.1"/>
    </source>
</evidence>
<dbReference type="CDD" id="cd06260">
    <property type="entry name" value="DUF820-like"/>
    <property type="match status" value="1"/>
</dbReference>
<evidence type="ECO:0000259" key="2">
    <source>
        <dbReference type="Pfam" id="PF05685"/>
    </source>
</evidence>
<dbReference type="Gene3D" id="3.90.1570.10">
    <property type="entry name" value="tt1808, chain A"/>
    <property type="match status" value="1"/>
</dbReference>
<dbReference type="PANTHER" id="PTHR33352:SF3">
    <property type="entry name" value="SLR1612 PROTEIN"/>
    <property type="match status" value="1"/>
</dbReference>
<organism evidence="3">
    <name type="scientific">Caldilineaceae bacterium SB0662_bin_9</name>
    <dbReference type="NCBI Taxonomy" id="2605258"/>
    <lineage>
        <taxon>Bacteria</taxon>
        <taxon>Bacillati</taxon>
        <taxon>Chloroflexota</taxon>
        <taxon>Caldilineae</taxon>
        <taxon>Caldilineales</taxon>
        <taxon>Caldilineaceae</taxon>
    </lineage>
</organism>
<dbReference type="AlphaFoldDB" id="A0A6B1DRX4"/>